<dbReference type="Pfam" id="PF00498">
    <property type="entry name" value="FHA"/>
    <property type="match status" value="1"/>
</dbReference>
<keyword evidence="3" id="KW-1185">Reference proteome</keyword>
<gene>
    <name evidence="2" type="ORF">OE749_16710</name>
</gene>
<reference evidence="2 3" key="1">
    <citation type="submission" date="2022-10" db="EMBL/GenBank/DDBJ databases">
        <title>Aestuariibacter sp. AA17 isolated from Montipora capitata coral fragment.</title>
        <authorList>
            <person name="Emsley S.A."/>
            <person name="Pfannmuller K.M."/>
            <person name="Loughran R.M."/>
            <person name="Shlafstein M."/>
            <person name="Papke E."/>
            <person name="Saw J.H."/>
            <person name="Ushijima B."/>
            <person name="Videau P."/>
        </authorList>
    </citation>
    <scope>NUCLEOTIDE SEQUENCE [LARGE SCALE GENOMIC DNA]</scope>
    <source>
        <strain evidence="2 3">AA17</strain>
    </source>
</reference>
<dbReference type="RefSeq" id="WP_263713626.1">
    <property type="nucleotide sequence ID" value="NZ_JAOWKX010000010.1"/>
</dbReference>
<dbReference type="InterPro" id="IPR008984">
    <property type="entry name" value="SMAD_FHA_dom_sf"/>
</dbReference>
<feature type="domain" description="FHA" evidence="1">
    <location>
        <begin position="19"/>
        <end position="68"/>
    </location>
</feature>
<dbReference type="SUPFAM" id="SSF49879">
    <property type="entry name" value="SMAD/FHA domain"/>
    <property type="match status" value="1"/>
</dbReference>
<accession>A0ABT3ACF8</accession>
<evidence type="ECO:0000313" key="3">
    <source>
        <dbReference type="Proteomes" id="UP001652504"/>
    </source>
</evidence>
<protein>
    <submittedName>
        <fullName evidence="2">FHA domain-containing protein</fullName>
    </submittedName>
</protein>
<name>A0ABT3ACF8_9ALTE</name>
<dbReference type="Gene3D" id="2.60.200.20">
    <property type="match status" value="1"/>
</dbReference>
<dbReference type="EMBL" id="JAOWKX010000010">
    <property type="protein sequence ID" value="MCV2886338.1"/>
    <property type="molecule type" value="Genomic_DNA"/>
</dbReference>
<sequence>MARLKHSPSGDTIFLKAFHRFGRLAFSVDTLLNYPEITRIHAVVEWSGNEWVLRDLSRNGVWINQQRIPPREAVSITAGDIIVFSELNPEPFEVISDDKPFDLLIPDDPAGHDAIRLRNYHFLPNASSPETIIYFDSEQYRWCAENIHLRVLQPLNDGEIITIGDSTWRMFKASVDSEHTLDLHSQETASLEYIFSLSLDEELAELKVKNQHTTLDLDVRSHHYLTVLLARYRLQDMQEAFEEDVQGWVSMKQLSKDLGMSEQHVNIQIHRARKQFVECIEDKMAAQMLIERKRGKVRFGGKHFTILKGSNMESSMPMSA</sequence>
<dbReference type="InterPro" id="IPR000253">
    <property type="entry name" value="FHA_dom"/>
</dbReference>
<organism evidence="2 3">
    <name type="scientific">Fluctibacter corallii</name>
    <dbReference type="NCBI Taxonomy" id="2984329"/>
    <lineage>
        <taxon>Bacteria</taxon>
        <taxon>Pseudomonadati</taxon>
        <taxon>Pseudomonadota</taxon>
        <taxon>Gammaproteobacteria</taxon>
        <taxon>Alteromonadales</taxon>
        <taxon>Alteromonadaceae</taxon>
        <taxon>Fluctibacter</taxon>
    </lineage>
</organism>
<dbReference type="PROSITE" id="PS50006">
    <property type="entry name" value="FHA_DOMAIN"/>
    <property type="match status" value="1"/>
</dbReference>
<dbReference type="CDD" id="cd00060">
    <property type="entry name" value="FHA"/>
    <property type="match status" value="1"/>
</dbReference>
<evidence type="ECO:0000259" key="1">
    <source>
        <dbReference type="PROSITE" id="PS50006"/>
    </source>
</evidence>
<dbReference type="Proteomes" id="UP001652504">
    <property type="component" value="Unassembled WGS sequence"/>
</dbReference>
<evidence type="ECO:0000313" key="2">
    <source>
        <dbReference type="EMBL" id="MCV2886338.1"/>
    </source>
</evidence>
<proteinExistence type="predicted"/>
<comment type="caution">
    <text evidence="2">The sequence shown here is derived from an EMBL/GenBank/DDBJ whole genome shotgun (WGS) entry which is preliminary data.</text>
</comment>
<dbReference type="SMART" id="SM00240">
    <property type="entry name" value="FHA"/>
    <property type="match status" value="1"/>
</dbReference>